<protein>
    <recommendedName>
        <fullName evidence="3">Major facilitator superfamily (MFS) profile domain-containing protein</fullName>
    </recommendedName>
</protein>
<feature type="transmembrane region" description="Helical" evidence="1">
    <location>
        <begin position="12"/>
        <end position="35"/>
    </location>
</feature>
<dbReference type="EMBL" id="LAZR01070340">
    <property type="protein sequence ID" value="KKK42234.1"/>
    <property type="molecule type" value="Genomic_DNA"/>
</dbReference>
<accession>A0A0F8XJC2</accession>
<comment type="caution">
    <text evidence="2">The sequence shown here is derived from an EMBL/GenBank/DDBJ whole genome shotgun (WGS) entry which is preliminary data.</text>
</comment>
<sequence length="87" mass="9371">MTFFEPLDLQGILLNSLAGSIEIFMFIAFIAIGGVASALRIPKSVTLVLFGLFVVILADFFPALYLLVVVIAGMTAAHAISKVVTRW</sequence>
<keyword evidence="1" id="KW-0812">Transmembrane</keyword>
<proteinExistence type="predicted"/>
<keyword evidence="1" id="KW-0472">Membrane</keyword>
<dbReference type="AlphaFoldDB" id="A0A0F8XJC2"/>
<feature type="transmembrane region" description="Helical" evidence="1">
    <location>
        <begin position="47"/>
        <end position="80"/>
    </location>
</feature>
<evidence type="ECO:0008006" key="3">
    <source>
        <dbReference type="Google" id="ProtNLM"/>
    </source>
</evidence>
<keyword evidence="1" id="KW-1133">Transmembrane helix</keyword>
<name>A0A0F8XJC2_9ZZZZ</name>
<evidence type="ECO:0000256" key="1">
    <source>
        <dbReference type="SAM" id="Phobius"/>
    </source>
</evidence>
<gene>
    <name evidence="2" type="ORF">LCGC14_2188520</name>
</gene>
<evidence type="ECO:0000313" key="2">
    <source>
        <dbReference type="EMBL" id="KKK42234.1"/>
    </source>
</evidence>
<organism evidence="2">
    <name type="scientific">marine sediment metagenome</name>
    <dbReference type="NCBI Taxonomy" id="412755"/>
    <lineage>
        <taxon>unclassified sequences</taxon>
        <taxon>metagenomes</taxon>
        <taxon>ecological metagenomes</taxon>
    </lineage>
</organism>
<reference evidence="2" key="1">
    <citation type="journal article" date="2015" name="Nature">
        <title>Complex archaea that bridge the gap between prokaryotes and eukaryotes.</title>
        <authorList>
            <person name="Spang A."/>
            <person name="Saw J.H."/>
            <person name="Jorgensen S.L."/>
            <person name="Zaremba-Niedzwiedzka K."/>
            <person name="Martijn J."/>
            <person name="Lind A.E."/>
            <person name="van Eijk R."/>
            <person name="Schleper C."/>
            <person name="Guy L."/>
            <person name="Ettema T.J."/>
        </authorList>
    </citation>
    <scope>NUCLEOTIDE SEQUENCE</scope>
</reference>